<evidence type="ECO:0000256" key="5">
    <source>
        <dbReference type="ARBA" id="ARBA00022840"/>
    </source>
</evidence>
<dbReference type="Proteomes" id="UP001303373">
    <property type="component" value="Chromosome 8"/>
</dbReference>
<keyword evidence="10" id="KW-1185">Reference proteome</keyword>
<dbReference type="InterPro" id="IPR000959">
    <property type="entry name" value="POLO_box_dom"/>
</dbReference>
<dbReference type="GO" id="GO:0000776">
    <property type="term" value="C:kinetochore"/>
    <property type="evidence" value="ECO:0007669"/>
    <property type="project" value="TreeGrafter"/>
</dbReference>
<dbReference type="PANTHER" id="PTHR24345">
    <property type="entry name" value="SERINE/THREONINE-PROTEIN KINASE PLK"/>
    <property type="match status" value="1"/>
</dbReference>
<dbReference type="InterPro" id="IPR011009">
    <property type="entry name" value="Kinase-like_dom_sf"/>
</dbReference>
<evidence type="ECO:0000256" key="6">
    <source>
        <dbReference type="PROSITE-ProRule" id="PRU10141"/>
    </source>
</evidence>
<keyword evidence="4" id="KW-0418">Kinase</keyword>
<dbReference type="SUPFAM" id="SSF56112">
    <property type="entry name" value="Protein kinase-like (PK-like)"/>
    <property type="match status" value="1"/>
</dbReference>
<keyword evidence="5 6" id="KW-0067">ATP-binding</keyword>
<dbReference type="PANTHER" id="PTHR24345:SF0">
    <property type="entry name" value="CELL CYCLE SERINE_THREONINE-PROTEIN KINASE CDC5_MSD2"/>
    <property type="match status" value="1"/>
</dbReference>
<dbReference type="GO" id="GO:0005634">
    <property type="term" value="C:nucleus"/>
    <property type="evidence" value="ECO:0007669"/>
    <property type="project" value="TreeGrafter"/>
</dbReference>
<dbReference type="InterPro" id="IPR000719">
    <property type="entry name" value="Prot_kinase_dom"/>
</dbReference>
<reference evidence="9 10" key="1">
    <citation type="submission" date="2023-11" db="EMBL/GenBank/DDBJ databases">
        <title>An acidophilic fungus is an integral part of prey digestion in a carnivorous sundew plant.</title>
        <authorList>
            <person name="Tsai I.J."/>
        </authorList>
    </citation>
    <scope>NUCLEOTIDE SEQUENCE [LARGE SCALE GENOMIC DNA]</scope>
    <source>
        <strain evidence="9">169a</strain>
    </source>
</reference>
<sequence>MSSIHAEPPPPIVTEPDGLIYATGPALGKGGFAICHRAERYDGSKPTGHLVALKIVKTKMEPAKLAQKFVSELQIHSKLAHPNIVAFYRAFSFQTSTYVVLELCPNGSLADMLKRRKHLTLPEIRRFVIQICGAVKYLHHRHIVHRDLKTGNLFLDENMNVKVGDFGLAALLVTEKEMEVKRRTTMCGTPNYLAPEILEKGKGHDEKVDLWAIGVIAYTLAVGKAPFHASTKEEIYKKLRSGTYTWPELSATTNQSSDLRALVSSLLVPEEQRPPPDQIVSQNFFRFAYVPSSIPTSAREQAPSWPEVSIPSAEVIRRGYTDTWFTICKQSGVGEYAEGKVFPLNGGKKVKSIVYDLAREAQAGRQPTMPIPKDTVYVSTVSDWDRDAFNAQAPKEEERRVQARGLKEISNNEVALSRTLERQAAKDAELMPPPPTLPSGPRRAGTVRRPARKQPDEGTQASSDERKQTIKVSKTRQVAAQPTPATSVLKESISSSSGYRTAPIKQPGEGEAEDLIRQGSVKRSADASLARRPRTTKVKERVVSSEAPGPFATLDELKQVSPIRRSRKKPIEQEVVEILSDSEPDERKTPALSLPAPPQMKRPLPIPRKVSRDPHAVPETDPDAVLERLMTFRDNLAAVLRSSSRSNSRLGNIEEAENLPFVSRWVDYSRKHGVGYVLADGTVGCIVNASAKNKSPVAHVLVRNGQRWLGRVGKNCENIEHVPLEILEDRGVEGIARKVYKGLGSVKEGPLATEADRRRTLSVLWFKFGRYMCQSLDGDERDLGKFDGSFVRFYQRIGNVGIWAFADGCLQVHFPDHTKMVLSANGTTISATCISTEAAAYLSLNSDLLPHHVSNREVFADSVYSLLHEGGRIRSRTVKANNMLEKLTFILSVVDQWISNGGLGRLDDDKSDGCGEKLFWEGLMVKDGARKMDRVTVGRYGGDEGPKQIS</sequence>
<dbReference type="Pfam" id="PF00069">
    <property type="entry name" value="Pkinase"/>
    <property type="match status" value="1"/>
</dbReference>
<feature type="compositionally biased region" description="Polar residues" evidence="7">
    <location>
        <begin position="470"/>
        <end position="486"/>
    </location>
</feature>
<gene>
    <name evidence="9" type="ORF">R9X50_00538600</name>
</gene>
<feature type="region of interest" description="Disordered" evidence="7">
    <location>
        <begin position="579"/>
        <end position="620"/>
    </location>
</feature>
<keyword evidence="3 6" id="KW-0547">Nucleotide-binding</keyword>
<dbReference type="CDD" id="cd13118">
    <property type="entry name" value="POLO_box_1"/>
    <property type="match status" value="1"/>
</dbReference>
<dbReference type="PROSITE" id="PS50011">
    <property type="entry name" value="PROTEIN_KINASE_DOM"/>
    <property type="match status" value="1"/>
</dbReference>
<dbReference type="GO" id="GO:0005524">
    <property type="term" value="F:ATP binding"/>
    <property type="evidence" value="ECO:0007669"/>
    <property type="project" value="UniProtKB-UniRule"/>
</dbReference>
<dbReference type="Gene3D" id="3.30.1120.30">
    <property type="entry name" value="POLO box domain"/>
    <property type="match status" value="2"/>
</dbReference>
<evidence type="ECO:0000259" key="8">
    <source>
        <dbReference type="PROSITE" id="PS50011"/>
    </source>
</evidence>
<evidence type="ECO:0000256" key="3">
    <source>
        <dbReference type="ARBA" id="ARBA00022741"/>
    </source>
</evidence>
<dbReference type="SUPFAM" id="SSF82615">
    <property type="entry name" value="Polo-box domain"/>
    <property type="match status" value="2"/>
</dbReference>
<dbReference type="PROSITE" id="PS00107">
    <property type="entry name" value="PROTEIN_KINASE_ATP"/>
    <property type="match status" value="1"/>
</dbReference>
<dbReference type="AlphaFoldDB" id="A0AAQ3RAU1"/>
<dbReference type="Pfam" id="PF00659">
    <property type="entry name" value="POLO_box"/>
    <property type="match status" value="1"/>
</dbReference>
<dbReference type="GO" id="GO:0005816">
    <property type="term" value="C:spindle pole body"/>
    <property type="evidence" value="ECO:0007669"/>
    <property type="project" value="TreeGrafter"/>
</dbReference>
<accession>A0AAQ3RAU1</accession>
<dbReference type="GO" id="GO:0005737">
    <property type="term" value="C:cytoplasm"/>
    <property type="evidence" value="ECO:0007669"/>
    <property type="project" value="TreeGrafter"/>
</dbReference>
<evidence type="ECO:0000256" key="4">
    <source>
        <dbReference type="ARBA" id="ARBA00022777"/>
    </source>
</evidence>
<dbReference type="InterPro" id="IPR036947">
    <property type="entry name" value="POLO_box_dom_sf"/>
</dbReference>
<evidence type="ECO:0000313" key="10">
    <source>
        <dbReference type="Proteomes" id="UP001303373"/>
    </source>
</evidence>
<dbReference type="InterPro" id="IPR017441">
    <property type="entry name" value="Protein_kinase_ATP_BS"/>
</dbReference>
<dbReference type="PROSITE" id="PS00108">
    <property type="entry name" value="PROTEIN_KINASE_ST"/>
    <property type="match status" value="1"/>
</dbReference>
<feature type="binding site" evidence="6">
    <location>
        <position position="54"/>
    </location>
    <ligand>
        <name>ATP</name>
        <dbReference type="ChEBI" id="CHEBI:30616"/>
    </ligand>
</feature>
<dbReference type="GO" id="GO:0004674">
    <property type="term" value="F:protein serine/threonine kinase activity"/>
    <property type="evidence" value="ECO:0007669"/>
    <property type="project" value="UniProtKB-KW"/>
</dbReference>
<name>A0AAQ3RAU1_9PEZI</name>
<feature type="region of interest" description="Disordered" evidence="7">
    <location>
        <begin position="424"/>
        <end position="544"/>
    </location>
</feature>
<dbReference type="InterPro" id="IPR008271">
    <property type="entry name" value="Ser/Thr_kinase_AS"/>
</dbReference>
<evidence type="ECO:0000256" key="7">
    <source>
        <dbReference type="SAM" id="MobiDB-lite"/>
    </source>
</evidence>
<protein>
    <recommendedName>
        <fullName evidence="8">Protein kinase domain-containing protein</fullName>
    </recommendedName>
</protein>
<organism evidence="9 10">
    <name type="scientific">Acrodontium crateriforme</name>
    <dbReference type="NCBI Taxonomy" id="150365"/>
    <lineage>
        <taxon>Eukaryota</taxon>
        <taxon>Fungi</taxon>
        <taxon>Dikarya</taxon>
        <taxon>Ascomycota</taxon>
        <taxon>Pezizomycotina</taxon>
        <taxon>Dothideomycetes</taxon>
        <taxon>Dothideomycetidae</taxon>
        <taxon>Mycosphaerellales</taxon>
        <taxon>Teratosphaeriaceae</taxon>
        <taxon>Acrodontium</taxon>
    </lineage>
</organism>
<dbReference type="FunFam" id="1.10.510.10:FF:000571">
    <property type="entry name" value="Maternal embryonic leucine zipper kinase"/>
    <property type="match status" value="1"/>
</dbReference>
<proteinExistence type="predicted"/>
<keyword evidence="1" id="KW-0723">Serine/threonine-protein kinase</keyword>
<dbReference type="Gene3D" id="1.10.510.10">
    <property type="entry name" value="Transferase(Phosphotransferase) domain 1"/>
    <property type="match status" value="1"/>
</dbReference>
<feature type="compositionally biased region" description="Pro residues" evidence="7">
    <location>
        <begin position="595"/>
        <end position="606"/>
    </location>
</feature>
<evidence type="ECO:0000256" key="2">
    <source>
        <dbReference type="ARBA" id="ARBA00022679"/>
    </source>
</evidence>
<feature type="domain" description="Protein kinase" evidence="8">
    <location>
        <begin position="21"/>
        <end position="285"/>
    </location>
</feature>
<dbReference type="InterPro" id="IPR033701">
    <property type="entry name" value="POLO_box_1"/>
</dbReference>
<dbReference type="EMBL" id="CP138587">
    <property type="protein sequence ID" value="WPH02521.1"/>
    <property type="molecule type" value="Genomic_DNA"/>
</dbReference>
<dbReference type="GO" id="GO:0007052">
    <property type="term" value="P:mitotic spindle organization"/>
    <property type="evidence" value="ECO:0007669"/>
    <property type="project" value="TreeGrafter"/>
</dbReference>
<keyword evidence="2" id="KW-0808">Transferase</keyword>
<dbReference type="SMART" id="SM00220">
    <property type="entry name" value="S_TKc"/>
    <property type="match status" value="1"/>
</dbReference>
<evidence type="ECO:0000256" key="1">
    <source>
        <dbReference type="ARBA" id="ARBA00022527"/>
    </source>
</evidence>
<dbReference type="GO" id="GO:0000922">
    <property type="term" value="C:spindle pole"/>
    <property type="evidence" value="ECO:0007669"/>
    <property type="project" value="TreeGrafter"/>
</dbReference>
<evidence type="ECO:0000313" key="9">
    <source>
        <dbReference type="EMBL" id="WPH02521.1"/>
    </source>
</evidence>